<dbReference type="InterPro" id="IPR025105">
    <property type="entry name" value="DUF4010"/>
</dbReference>
<feature type="transmembrane region" description="Helical" evidence="1">
    <location>
        <begin position="393"/>
        <end position="417"/>
    </location>
</feature>
<dbReference type="EMBL" id="FZQA01000001">
    <property type="protein sequence ID" value="SNT68292.1"/>
    <property type="molecule type" value="Genomic_DNA"/>
</dbReference>
<keyword evidence="1" id="KW-0812">Transmembrane</keyword>
<dbReference type="RefSeq" id="WP_089411246.1">
    <property type="nucleotide sequence ID" value="NZ_FZQA01000001.1"/>
</dbReference>
<feature type="transmembrane region" description="Helical" evidence="1">
    <location>
        <begin position="305"/>
        <end position="323"/>
    </location>
</feature>
<evidence type="ECO:0000259" key="3">
    <source>
        <dbReference type="Pfam" id="PF13194"/>
    </source>
</evidence>
<dbReference type="Proteomes" id="UP000198346">
    <property type="component" value="Unassembled WGS sequence"/>
</dbReference>
<reference evidence="4 5" key="1">
    <citation type="submission" date="2017-07" db="EMBL/GenBank/DDBJ databases">
        <authorList>
            <person name="Sun Z.S."/>
            <person name="Albrecht U."/>
            <person name="Echele G."/>
            <person name="Lee C.C."/>
        </authorList>
    </citation>
    <scope>NUCLEOTIDE SEQUENCE [LARGE SCALE GENOMIC DNA]</scope>
    <source>
        <strain evidence="4 5">CGMCC 1.12710</strain>
    </source>
</reference>
<evidence type="ECO:0000259" key="2">
    <source>
        <dbReference type="Pfam" id="PF02308"/>
    </source>
</evidence>
<accession>A0A239PKE6</accession>
<dbReference type="Pfam" id="PF13194">
    <property type="entry name" value="DUF4010"/>
    <property type="match status" value="1"/>
</dbReference>
<feature type="transmembrane region" description="Helical" evidence="1">
    <location>
        <begin position="329"/>
        <end position="351"/>
    </location>
</feature>
<dbReference type="AlphaFoldDB" id="A0A239PKE6"/>
<feature type="transmembrane region" description="Helical" evidence="1">
    <location>
        <begin position="234"/>
        <end position="258"/>
    </location>
</feature>
<feature type="transmembrane region" description="Helical" evidence="1">
    <location>
        <begin position="363"/>
        <end position="387"/>
    </location>
</feature>
<organism evidence="4 5">
    <name type="scientific">Amphiplicatus metriothermophilus</name>
    <dbReference type="NCBI Taxonomy" id="1519374"/>
    <lineage>
        <taxon>Bacteria</taxon>
        <taxon>Pseudomonadati</taxon>
        <taxon>Pseudomonadota</taxon>
        <taxon>Alphaproteobacteria</taxon>
        <taxon>Parvularculales</taxon>
        <taxon>Parvularculaceae</taxon>
        <taxon>Amphiplicatus</taxon>
    </lineage>
</organism>
<feature type="domain" description="DUF4010" evidence="3">
    <location>
        <begin position="181"/>
        <end position="386"/>
    </location>
</feature>
<keyword evidence="1" id="KW-0472">Membrane</keyword>
<name>A0A239PKE6_9PROT</name>
<feature type="transmembrane region" description="Helical" evidence="1">
    <location>
        <begin position="143"/>
        <end position="161"/>
    </location>
</feature>
<proteinExistence type="predicted"/>
<evidence type="ECO:0000256" key="1">
    <source>
        <dbReference type="SAM" id="Phobius"/>
    </source>
</evidence>
<feature type="transmembrane region" description="Helical" evidence="1">
    <location>
        <begin position="62"/>
        <end position="79"/>
    </location>
</feature>
<dbReference type="PANTHER" id="PTHR39084:SF1">
    <property type="entry name" value="DUF4010 DOMAIN-CONTAINING PROTEIN"/>
    <property type="match status" value="1"/>
</dbReference>
<dbReference type="OrthoDB" id="9813718at2"/>
<feature type="domain" description="MgtC/SapB/SrpB/YhiD N-terminal" evidence="2">
    <location>
        <begin position="10"/>
        <end position="133"/>
    </location>
</feature>
<evidence type="ECO:0000313" key="5">
    <source>
        <dbReference type="Proteomes" id="UP000198346"/>
    </source>
</evidence>
<protein>
    <submittedName>
        <fullName evidence="4">Uncharacterized membrane protein, DUF4010 family</fullName>
    </submittedName>
</protein>
<gene>
    <name evidence="4" type="ORF">SAMN06297382_0793</name>
</gene>
<dbReference type="InterPro" id="IPR049177">
    <property type="entry name" value="MgtC_SapB_SrpB_YhiD_N"/>
</dbReference>
<keyword evidence="1" id="KW-1133">Transmembrane helix</keyword>
<feature type="transmembrane region" description="Helical" evidence="1">
    <location>
        <begin position="264"/>
        <end position="284"/>
    </location>
</feature>
<dbReference type="PANTHER" id="PTHR39084">
    <property type="entry name" value="MEMBRANE PROTEIN-RELATED"/>
    <property type="match status" value="1"/>
</dbReference>
<feature type="transmembrane region" description="Helical" evidence="1">
    <location>
        <begin position="86"/>
        <end position="106"/>
    </location>
</feature>
<sequence length="418" mass="41872">MAELADFQNLAIAGAIGFLVGFQREWRDREQARERTFAGARTFALAGFAGGAAGLIDAGALPVAVGLAGLAALVVAAYWEQARREPGLGGTTEVAFLAVYLLGALATRGEPALAGAGGVTVAILLALKPSVQRWARAIEARELAAALRFLAISVIILPLAPDQGYGPYEALNPRQIWRMVVLISGLSFLGYWLTKLYGARGVLLTGAAGGLASSTAATLSLSTMVRDGTAGARAGAAGVVAANVMMLARIGALLLVVSTEVLRAVWPALAAGGVTGALAAALFWRGERAGGAEMKLGNPMELRPAFLFAGLLAVIAMASRFASDLYGDAGLYALAAAAGLADVDAITLSAGGDAGRGALASQVAAFAILIAAAANALVKAGMSAWIAGRAAGWRVAAAFAAMAAAAAGALLAAGAVAS</sequence>
<evidence type="ECO:0000313" key="4">
    <source>
        <dbReference type="EMBL" id="SNT68292.1"/>
    </source>
</evidence>
<feature type="transmembrane region" description="Helical" evidence="1">
    <location>
        <begin position="112"/>
        <end position="131"/>
    </location>
</feature>
<dbReference type="Pfam" id="PF02308">
    <property type="entry name" value="MgtC"/>
    <property type="match status" value="1"/>
</dbReference>
<feature type="transmembrane region" description="Helical" evidence="1">
    <location>
        <begin position="176"/>
        <end position="194"/>
    </location>
</feature>
<keyword evidence="5" id="KW-1185">Reference proteome</keyword>
<feature type="transmembrane region" description="Helical" evidence="1">
    <location>
        <begin position="38"/>
        <end position="56"/>
    </location>
</feature>